<dbReference type="RefSeq" id="WP_216872669.1">
    <property type="nucleotide sequence ID" value="NZ_JAERQM010000001.1"/>
</dbReference>
<dbReference type="InterPro" id="IPR002197">
    <property type="entry name" value="HTH_Fis"/>
</dbReference>
<dbReference type="SMART" id="SM00448">
    <property type="entry name" value="REC"/>
    <property type="match status" value="1"/>
</dbReference>
<dbReference type="Proteomes" id="UP000689967">
    <property type="component" value="Unassembled WGS sequence"/>
</dbReference>
<keyword evidence="13" id="KW-1185">Reference proteome</keyword>
<evidence type="ECO:0000256" key="8">
    <source>
        <dbReference type="PROSITE-ProRule" id="PRU00169"/>
    </source>
</evidence>
<feature type="modified residue" description="4-aspartylphosphate" evidence="8">
    <location>
        <position position="56"/>
    </location>
</feature>
<protein>
    <submittedName>
        <fullName evidence="12">Sigma-54-dependent Fis family transcriptional regulator</fullName>
    </submittedName>
</protein>
<dbReference type="PROSITE" id="PS00676">
    <property type="entry name" value="SIGMA54_INTERACT_2"/>
    <property type="match status" value="1"/>
</dbReference>
<keyword evidence="8" id="KW-0597">Phosphoprotein</keyword>
<dbReference type="InterPro" id="IPR025943">
    <property type="entry name" value="Sigma_54_int_dom_ATP-bd_2"/>
</dbReference>
<dbReference type="Pfam" id="PF00158">
    <property type="entry name" value="Sigma54_activat"/>
    <property type="match status" value="1"/>
</dbReference>
<dbReference type="CDD" id="cd00009">
    <property type="entry name" value="AAA"/>
    <property type="match status" value="1"/>
</dbReference>
<dbReference type="Pfam" id="PF02954">
    <property type="entry name" value="HTH_8"/>
    <property type="match status" value="1"/>
</dbReference>
<evidence type="ECO:0000313" key="12">
    <source>
        <dbReference type="EMBL" id="MBU8542325.1"/>
    </source>
</evidence>
<keyword evidence="5" id="KW-0238">DNA-binding</keyword>
<proteinExistence type="predicted"/>
<dbReference type="InterPro" id="IPR002078">
    <property type="entry name" value="Sigma_54_int"/>
</dbReference>
<evidence type="ECO:0000256" key="3">
    <source>
        <dbReference type="ARBA" id="ARBA00023012"/>
    </source>
</evidence>
<dbReference type="SMART" id="SM00382">
    <property type="entry name" value="AAA"/>
    <property type="match status" value="1"/>
</dbReference>
<dbReference type="PANTHER" id="PTHR32071:SF117">
    <property type="entry name" value="PTS-DEPENDENT DIHYDROXYACETONE KINASE OPERON REGULATORY PROTEIN-RELATED"/>
    <property type="match status" value="1"/>
</dbReference>
<evidence type="ECO:0000256" key="7">
    <source>
        <dbReference type="ARBA" id="ARBA00023163"/>
    </source>
</evidence>
<dbReference type="InterPro" id="IPR025944">
    <property type="entry name" value="Sigma_54_int_dom_CS"/>
</dbReference>
<keyword evidence="3" id="KW-0902">Two-component regulatory system</keyword>
<evidence type="ECO:0000256" key="6">
    <source>
        <dbReference type="ARBA" id="ARBA00023159"/>
    </source>
</evidence>
<keyword evidence="1" id="KW-0547">Nucleotide-binding</keyword>
<evidence type="ECO:0000256" key="1">
    <source>
        <dbReference type="ARBA" id="ARBA00022741"/>
    </source>
</evidence>
<evidence type="ECO:0000259" key="11">
    <source>
        <dbReference type="PROSITE" id="PS50110"/>
    </source>
</evidence>
<evidence type="ECO:0000256" key="4">
    <source>
        <dbReference type="ARBA" id="ARBA00023015"/>
    </source>
</evidence>
<evidence type="ECO:0000256" key="5">
    <source>
        <dbReference type="ARBA" id="ARBA00023125"/>
    </source>
</evidence>
<organism evidence="12 13">
    <name type="scientific">Falsiroseomonas oleicola</name>
    <dbReference type="NCBI Taxonomy" id="2801474"/>
    <lineage>
        <taxon>Bacteria</taxon>
        <taxon>Pseudomonadati</taxon>
        <taxon>Pseudomonadota</taxon>
        <taxon>Alphaproteobacteria</taxon>
        <taxon>Acetobacterales</taxon>
        <taxon>Roseomonadaceae</taxon>
        <taxon>Falsiroseomonas</taxon>
    </lineage>
</organism>
<feature type="domain" description="Sigma-54 factor interaction" evidence="10">
    <location>
        <begin position="145"/>
        <end position="374"/>
    </location>
</feature>
<keyword evidence="7" id="KW-0804">Transcription</keyword>
<feature type="domain" description="Response regulatory" evidence="11">
    <location>
        <begin position="7"/>
        <end position="121"/>
    </location>
</feature>
<dbReference type="PROSITE" id="PS50110">
    <property type="entry name" value="RESPONSE_REGULATORY"/>
    <property type="match status" value="1"/>
</dbReference>
<gene>
    <name evidence="12" type="ORF">JJQ90_01330</name>
</gene>
<dbReference type="InterPro" id="IPR001789">
    <property type="entry name" value="Sig_transdc_resp-reg_receiver"/>
</dbReference>
<dbReference type="Pfam" id="PF00072">
    <property type="entry name" value="Response_reg"/>
    <property type="match status" value="1"/>
</dbReference>
<accession>A0ABS6H0Y7</accession>
<dbReference type="PROSITE" id="PS50045">
    <property type="entry name" value="SIGMA54_INTERACT_4"/>
    <property type="match status" value="1"/>
</dbReference>
<comment type="caution">
    <text evidence="12">The sequence shown here is derived from an EMBL/GenBank/DDBJ whole genome shotgun (WGS) entry which is preliminary data.</text>
</comment>
<reference evidence="12 13" key="1">
    <citation type="submission" date="2021-01" db="EMBL/GenBank/DDBJ databases">
        <title>Roseomonas sp. nov, a bacterium isolated from an oil production mixture in Yumen Oilfield.</title>
        <authorList>
            <person name="Wu D."/>
        </authorList>
    </citation>
    <scope>NUCLEOTIDE SEQUENCE [LARGE SCALE GENOMIC DNA]</scope>
    <source>
        <strain evidence="12 13">ROY-5-3</strain>
    </source>
</reference>
<name>A0ABS6H0Y7_9PROT</name>
<dbReference type="InterPro" id="IPR003593">
    <property type="entry name" value="AAA+_ATPase"/>
</dbReference>
<evidence type="ECO:0000256" key="9">
    <source>
        <dbReference type="SAM" id="MobiDB-lite"/>
    </source>
</evidence>
<evidence type="ECO:0000313" key="13">
    <source>
        <dbReference type="Proteomes" id="UP000689967"/>
    </source>
</evidence>
<evidence type="ECO:0000256" key="2">
    <source>
        <dbReference type="ARBA" id="ARBA00022840"/>
    </source>
</evidence>
<sequence length="496" mass="53698">MAQAAARVLIVEDTPTQAEVARALLRDLGHEIRLAETGADALEQGLGWQPDAILMDLELPDFSGFEAMRRLRAAGVEAAIIVVTAHGSVNHAVEAMREGAVDFIVKPFAKTRLTVTLQNALEKRALASELRAVKAQLNRDRFFGFIGASPTMQAVYRTIESVAASKANVFITGESGSGKELAADAVHRASPRRAKPFIALNCGAIPRDLLESEIFGHVKGAFTGATETRPGAARLADGGTLFLDEIGDMPIDMQVKLLRFVQTGTFQPVGASKAEKVDVRIVSATNRDPWAEVEAGRFREDLYYRLYVVPLELPPLRDRGDDVLLIARQFLGTFAREEGKRFRGFTREAEQALAGYSWPGNVRQLQNAIRNIAVLHDGERVERAMLPPMLLRSSRVPTPALSASPDPIAADAPPVMPEPGLAPAVLDSAAPQAAPSPEAPPEDPPRAPEAFLSLAEVEKRHILAALDATGQDVPRAAAMLGVNPSTIYRKLQSWRE</sequence>
<keyword evidence="4" id="KW-0805">Transcription regulation</keyword>
<dbReference type="Pfam" id="PF25601">
    <property type="entry name" value="AAA_lid_14"/>
    <property type="match status" value="1"/>
</dbReference>
<feature type="compositionally biased region" description="Low complexity" evidence="9">
    <location>
        <begin position="399"/>
        <end position="413"/>
    </location>
</feature>
<evidence type="ECO:0000259" key="10">
    <source>
        <dbReference type="PROSITE" id="PS50045"/>
    </source>
</evidence>
<dbReference type="InterPro" id="IPR058031">
    <property type="entry name" value="AAA_lid_NorR"/>
</dbReference>
<feature type="region of interest" description="Disordered" evidence="9">
    <location>
        <begin position="397"/>
        <end position="423"/>
    </location>
</feature>
<dbReference type="PROSITE" id="PS00688">
    <property type="entry name" value="SIGMA54_INTERACT_3"/>
    <property type="match status" value="1"/>
</dbReference>
<dbReference type="EMBL" id="JAERQM010000001">
    <property type="protein sequence ID" value="MBU8542325.1"/>
    <property type="molecule type" value="Genomic_DNA"/>
</dbReference>
<keyword evidence="6" id="KW-0010">Activator</keyword>
<dbReference type="PANTHER" id="PTHR32071">
    <property type="entry name" value="TRANSCRIPTIONAL REGULATORY PROTEIN"/>
    <property type="match status" value="1"/>
</dbReference>
<keyword evidence="2" id="KW-0067">ATP-binding</keyword>